<proteinExistence type="predicted"/>
<dbReference type="EMBL" id="JAIOIU010000090">
    <property type="protein sequence ID" value="MBZ0159952.1"/>
    <property type="molecule type" value="Genomic_DNA"/>
</dbReference>
<evidence type="ECO:0000313" key="2">
    <source>
        <dbReference type="Proteomes" id="UP001197609"/>
    </source>
</evidence>
<organism evidence="1 2">
    <name type="scientific">Candidatus Methylomirabilis tolerans</name>
    <dbReference type="NCBI Taxonomy" id="3123416"/>
    <lineage>
        <taxon>Bacteria</taxon>
        <taxon>Candidatus Methylomirabilota</taxon>
        <taxon>Candidatus Methylomirabilia</taxon>
        <taxon>Candidatus Methylomirabilales</taxon>
        <taxon>Candidatus Methylomirabilaceae</taxon>
        <taxon>Candidatus Methylomirabilis</taxon>
    </lineage>
</organism>
<protein>
    <submittedName>
        <fullName evidence="1">Uncharacterized protein</fullName>
    </submittedName>
</protein>
<dbReference type="AlphaFoldDB" id="A0AAJ1AI87"/>
<gene>
    <name evidence="1" type="ORF">K8G79_07445</name>
</gene>
<name>A0AAJ1AI87_9BACT</name>
<accession>A0AAJ1AI87</accession>
<comment type="caution">
    <text evidence="1">The sequence shown here is derived from an EMBL/GenBank/DDBJ whole genome shotgun (WGS) entry which is preliminary data.</text>
</comment>
<evidence type="ECO:0000313" key="1">
    <source>
        <dbReference type="EMBL" id="MBZ0159952.1"/>
    </source>
</evidence>
<sequence>MGQSMMTVMAGFAVVFVAGLSVGWAQQATVTLVSPKEPGSSVTPPPVDSPDGGFVVVIHTVVPA</sequence>
<reference evidence="1 2" key="1">
    <citation type="journal article" date="2021" name="bioRxiv">
        <title>Unraveling nitrogen, sulfur and carbon metabolic pathways and microbial community transcriptional responses to substrate deprivation and toxicity stresses in a bioreactor mimicking anoxic brackish coastal sediment conditions.</title>
        <authorList>
            <person name="Martins P.D."/>
            <person name="Echeveste M.J."/>
            <person name="Arshad A."/>
            <person name="Kurth J."/>
            <person name="Ouboter H."/>
            <person name="Jetten M.S.M."/>
            <person name="Welte C.U."/>
        </authorList>
    </citation>
    <scope>NUCLEOTIDE SEQUENCE [LARGE SCALE GENOMIC DNA]</scope>
    <source>
        <strain evidence="1">MAG_38</strain>
    </source>
</reference>
<dbReference type="Proteomes" id="UP001197609">
    <property type="component" value="Unassembled WGS sequence"/>
</dbReference>